<reference evidence="5" key="1">
    <citation type="submission" date="2022-08" db="EMBL/GenBank/DDBJ databases">
        <title>Novel sulfate-reducing endosymbionts in the free-living metamonad Anaeramoeba.</title>
        <authorList>
            <person name="Jerlstrom-Hultqvist J."/>
            <person name="Cepicka I."/>
            <person name="Gallot-Lavallee L."/>
            <person name="Salas-Leiva D."/>
            <person name="Curtis B.A."/>
            <person name="Zahonova K."/>
            <person name="Pipaliya S."/>
            <person name="Dacks J."/>
            <person name="Roger A.J."/>
        </authorList>
    </citation>
    <scope>NUCLEOTIDE SEQUENCE</scope>
    <source>
        <strain evidence="5">Schooner1</strain>
    </source>
</reference>
<dbReference type="PANTHER" id="PTHR24126">
    <property type="entry name" value="ANKYRIN REPEAT, PH AND SEC7 DOMAIN CONTAINING PROTEIN SECG-RELATED"/>
    <property type="match status" value="1"/>
</dbReference>
<dbReference type="Gene3D" id="1.25.40.20">
    <property type="entry name" value="Ankyrin repeat-containing domain"/>
    <property type="match status" value="2"/>
</dbReference>
<feature type="domain" description="BTB" evidence="4">
    <location>
        <begin position="598"/>
        <end position="660"/>
    </location>
</feature>
<dbReference type="InterPro" id="IPR036770">
    <property type="entry name" value="Ankyrin_rpt-contain_sf"/>
</dbReference>
<accession>A0ABQ8X8H4</accession>
<dbReference type="Pfam" id="PF00651">
    <property type="entry name" value="BTB"/>
    <property type="match status" value="1"/>
</dbReference>
<evidence type="ECO:0000313" key="6">
    <source>
        <dbReference type="Proteomes" id="UP001150062"/>
    </source>
</evidence>
<sequence>MKTYVSYDQLYKLFRKNNFELIKSQINKKYLQKHDKTIDDLFQLITNTNPSYKTLKYLMTLKPNLEQEDDSGNTPLMNFFLRNNLTSQYKKFIDLFLLNGSNINHQNHFGSSILHLLVLNEKKNIRLFAEIISQGYDINLKDENGRTVGHLIMERYGFDFAYLLPILEKSLDCFSIEFYRLEESPTLISKPKEDIFTILRYLFQDQKEFTISQDRINKLLIDYEENNNSDNKIIAMLIESGANLDHLKDTQSLLFYYCKKNYLSKEHNDILIRLIEKCQNINVKDLNGDGLTPFQYYCQHSSVHCNVIRSFLDNGADVMVKTPSGNNILHLLLESDLSDLLLIVKLIKRGINLQELNSKKESILHIYCQNLLIQYRILKYLFTYDIDIHLKSDEGNTAFLHLSENPNISFDMILLFYHQCNNMELLDNNEDIIMPFLKNQWRITEGKRFEIIHFLVNHGYIIKCDNYKPTEMIRDYTTFSYDILKLNRYILNESRSIKEDFKDLLDFKECTDCQLFGYNLHRKFLELRTKKPFEELEIILKNYKPFEFKKFIDWVYGEDQIEDKLLVDKICNDFQFTSIRNHYLKKDLREAKFCNQSKDFSIIVGSSKIYVHKWILQARSSLFRMLFVGTKNKINTINNYSHFSFQTIKIFINYLYTNDLPKYIKSIQIIKELREVVDYFILKQSCSFNHLLDQYYGKDVFLGENIFNYSMKAERSWVSFQKLTQNHPDDHQLLKLFNDLSSSIFSSLSIFVLGRKQN</sequence>
<organism evidence="5 6">
    <name type="scientific">Anaeramoeba flamelloides</name>
    <dbReference type="NCBI Taxonomy" id="1746091"/>
    <lineage>
        <taxon>Eukaryota</taxon>
        <taxon>Metamonada</taxon>
        <taxon>Anaeramoebidae</taxon>
        <taxon>Anaeramoeba</taxon>
    </lineage>
</organism>
<keyword evidence="1" id="KW-0677">Repeat</keyword>
<name>A0ABQ8X8H4_9EUKA</name>
<feature type="repeat" description="ANK" evidence="3">
    <location>
        <begin position="289"/>
        <end position="323"/>
    </location>
</feature>
<dbReference type="CDD" id="cd18186">
    <property type="entry name" value="BTB_POZ_ZBTB_KLHL-like"/>
    <property type="match status" value="1"/>
</dbReference>
<keyword evidence="2 3" id="KW-0040">ANK repeat</keyword>
<keyword evidence="6" id="KW-1185">Reference proteome</keyword>
<evidence type="ECO:0000256" key="3">
    <source>
        <dbReference type="PROSITE-ProRule" id="PRU00023"/>
    </source>
</evidence>
<dbReference type="InterPro" id="IPR002110">
    <property type="entry name" value="Ankyrin_rpt"/>
</dbReference>
<dbReference type="SMART" id="SM00248">
    <property type="entry name" value="ANK"/>
    <property type="match status" value="7"/>
</dbReference>
<gene>
    <name evidence="5" type="ORF">M0813_08887</name>
</gene>
<dbReference type="PROSITE" id="PS50088">
    <property type="entry name" value="ANK_REPEAT"/>
    <property type="match status" value="1"/>
</dbReference>
<evidence type="ECO:0000256" key="2">
    <source>
        <dbReference type="ARBA" id="ARBA00023043"/>
    </source>
</evidence>
<dbReference type="EMBL" id="JAOAOG010000328">
    <property type="protein sequence ID" value="KAJ6228347.1"/>
    <property type="molecule type" value="Genomic_DNA"/>
</dbReference>
<evidence type="ECO:0000313" key="5">
    <source>
        <dbReference type="EMBL" id="KAJ6228347.1"/>
    </source>
</evidence>
<dbReference type="SUPFAM" id="SSF48403">
    <property type="entry name" value="Ankyrin repeat"/>
    <property type="match status" value="2"/>
</dbReference>
<evidence type="ECO:0000256" key="1">
    <source>
        <dbReference type="ARBA" id="ARBA00022737"/>
    </source>
</evidence>
<evidence type="ECO:0000259" key="4">
    <source>
        <dbReference type="PROSITE" id="PS50097"/>
    </source>
</evidence>
<dbReference type="PROSITE" id="PS50097">
    <property type="entry name" value="BTB"/>
    <property type="match status" value="1"/>
</dbReference>
<dbReference type="Gene3D" id="3.30.710.10">
    <property type="entry name" value="Potassium Channel Kv1.1, Chain A"/>
    <property type="match status" value="1"/>
</dbReference>
<dbReference type="PANTHER" id="PTHR24126:SF14">
    <property type="entry name" value="ANK_REP_REGION DOMAIN-CONTAINING PROTEIN"/>
    <property type="match status" value="1"/>
</dbReference>
<protein>
    <submittedName>
        <fullName evidence="5">Molting protein mlt-4</fullName>
    </submittedName>
</protein>
<dbReference type="InterPro" id="IPR000210">
    <property type="entry name" value="BTB/POZ_dom"/>
</dbReference>
<proteinExistence type="predicted"/>
<dbReference type="Proteomes" id="UP001150062">
    <property type="component" value="Unassembled WGS sequence"/>
</dbReference>
<dbReference type="InterPro" id="IPR011333">
    <property type="entry name" value="SKP1/BTB/POZ_sf"/>
</dbReference>
<comment type="caution">
    <text evidence="5">The sequence shown here is derived from an EMBL/GenBank/DDBJ whole genome shotgun (WGS) entry which is preliminary data.</text>
</comment>
<dbReference type="SUPFAM" id="SSF54695">
    <property type="entry name" value="POZ domain"/>
    <property type="match status" value="1"/>
</dbReference>
<dbReference type="SMART" id="SM00225">
    <property type="entry name" value="BTB"/>
    <property type="match status" value="1"/>
</dbReference>